<dbReference type="AlphaFoldDB" id="T0Y9C6"/>
<evidence type="ECO:0000313" key="1">
    <source>
        <dbReference type="EMBL" id="EQD28422.1"/>
    </source>
</evidence>
<reference evidence="1" key="2">
    <citation type="journal article" date="2014" name="ISME J.">
        <title>Microbial stratification in low pH oxic and suboxic macroscopic growths along an acid mine drainage.</title>
        <authorList>
            <person name="Mendez-Garcia C."/>
            <person name="Mesa V."/>
            <person name="Sprenger R.R."/>
            <person name="Richter M."/>
            <person name="Diez M.S."/>
            <person name="Solano J."/>
            <person name="Bargiela R."/>
            <person name="Golyshina O.V."/>
            <person name="Manteca A."/>
            <person name="Ramos J.L."/>
            <person name="Gallego J.R."/>
            <person name="Llorente I."/>
            <person name="Martins Dos Santos V.A."/>
            <person name="Jensen O.N."/>
            <person name="Pelaez A.I."/>
            <person name="Sanchez J."/>
            <person name="Ferrer M."/>
        </authorList>
    </citation>
    <scope>NUCLEOTIDE SEQUENCE</scope>
</reference>
<dbReference type="InterPro" id="IPR029063">
    <property type="entry name" value="SAM-dependent_MTases_sf"/>
</dbReference>
<keyword evidence="1" id="KW-0489">Methyltransferase</keyword>
<dbReference type="GO" id="GO:0032259">
    <property type="term" value="P:methylation"/>
    <property type="evidence" value="ECO:0007669"/>
    <property type="project" value="UniProtKB-KW"/>
</dbReference>
<accession>T0Y9C6</accession>
<name>T0Y9C6_9ZZZZ</name>
<feature type="non-terminal residue" evidence="1">
    <location>
        <position position="1"/>
    </location>
</feature>
<sequence>RYSALPDDLSTIEDYDAFLGELEKALGEIHRVLRAGKYCVVFACDYRVGAARRILPIHSDVTQMMIRRLGFVLFDTYIWRYYRSGGFRPFGRRPFQAMNLHSYILVFYKPDGTEDLNRRNRDVRYRDRLVAKQQAISKRLE</sequence>
<dbReference type="SUPFAM" id="SSF53335">
    <property type="entry name" value="S-adenosyl-L-methionine-dependent methyltransferases"/>
    <property type="match status" value="1"/>
</dbReference>
<keyword evidence="1" id="KW-0808">Transferase</keyword>
<reference evidence="1" key="1">
    <citation type="submission" date="2013-08" db="EMBL/GenBank/DDBJ databases">
        <authorList>
            <person name="Mendez C."/>
            <person name="Richter M."/>
            <person name="Ferrer M."/>
            <person name="Sanchez J."/>
        </authorList>
    </citation>
    <scope>NUCLEOTIDE SEQUENCE</scope>
</reference>
<dbReference type="Gene3D" id="3.40.50.150">
    <property type="entry name" value="Vaccinia Virus protein VP39"/>
    <property type="match status" value="1"/>
</dbReference>
<proteinExistence type="predicted"/>
<protein>
    <submittedName>
        <fullName evidence="1">Methyltransferase</fullName>
    </submittedName>
</protein>
<gene>
    <name evidence="1" type="ORF">B1B_18872</name>
</gene>
<dbReference type="EMBL" id="AUZY01012665">
    <property type="protein sequence ID" value="EQD28422.1"/>
    <property type="molecule type" value="Genomic_DNA"/>
</dbReference>
<organism evidence="1">
    <name type="scientific">mine drainage metagenome</name>
    <dbReference type="NCBI Taxonomy" id="410659"/>
    <lineage>
        <taxon>unclassified sequences</taxon>
        <taxon>metagenomes</taxon>
        <taxon>ecological metagenomes</taxon>
    </lineage>
</organism>
<dbReference type="GO" id="GO:0008168">
    <property type="term" value="F:methyltransferase activity"/>
    <property type="evidence" value="ECO:0007669"/>
    <property type="project" value="UniProtKB-KW"/>
</dbReference>
<comment type="caution">
    <text evidence="1">The sequence shown here is derived from an EMBL/GenBank/DDBJ whole genome shotgun (WGS) entry which is preliminary data.</text>
</comment>